<dbReference type="FunFam" id="3.40.470.10:FF:000005">
    <property type="entry name" value="Single-strand selective monofunctional uracil DNA glycosylase"/>
    <property type="match status" value="1"/>
</dbReference>
<evidence type="ECO:0000259" key="9">
    <source>
        <dbReference type="Pfam" id="PF03167"/>
    </source>
</evidence>
<accession>A0A8T2ULL5</accession>
<evidence type="ECO:0000256" key="1">
    <source>
        <dbReference type="ARBA" id="ARBA00004123"/>
    </source>
</evidence>
<dbReference type="OMA" id="VANYCPL"/>
<dbReference type="PANTHER" id="PTHR13235:SF2">
    <property type="entry name" value="SINGLE-STRAND SELECTIVE MONOFUNCTIONAL URACIL DNA GLYCOSYLASE"/>
    <property type="match status" value="1"/>
</dbReference>
<protein>
    <recommendedName>
        <fullName evidence="9">Uracil-DNA glycosylase-like domain-containing protein</fullName>
    </recommendedName>
</protein>
<evidence type="ECO:0000256" key="2">
    <source>
        <dbReference type="ARBA" id="ARBA00007889"/>
    </source>
</evidence>
<dbReference type="InterPro" id="IPR036895">
    <property type="entry name" value="Uracil-DNA_glycosylase-like_sf"/>
</dbReference>
<evidence type="ECO:0000313" key="10">
    <source>
        <dbReference type="EMBL" id="KAH7433189.1"/>
    </source>
</evidence>
<evidence type="ECO:0000256" key="6">
    <source>
        <dbReference type="ARBA" id="ARBA00023204"/>
    </source>
</evidence>
<dbReference type="Proteomes" id="UP000825935">
    <property type="component" value="Chromosome 7"/>
</dbReference>
<dbReference type="InterPro" id="IPR039134">
    <property type="entry name" value="SMUG1"/>
</dbReference>
<dbReference type="GO" id="GO:0005634">
    <property type="term" value="C:nucleus"/>
    <property type="evidence" value="ECO:0007669"/>
    <property type="project" value="UniProtKB-SubCell"/>
</dbReference>
<dbReference type="GO" id="GO:0006284">
    <property type="term" value="P:base-excision repair"/>
    <property type="evidence" value="ECO:0007669"/>
    <property type="project" value="InterPro"/>
</dbReference>
<comment type="caution">
    <text evidence="10">The sequence shown here is derived from an EMBL/GenBank/DDBJ whole genome shotgun (WGS) entry which is preliminary data.</text>
</comment>
<evidence type="ECO:0000313" key="11">
    <source>
        <dbReference type="Proteomes" id="UP000825935"/>
    </source>
</evidence>
<dbReference type="EMBL" id="CM035412">
    <property type="protein sequence ID" value="KAH7433189.1"/>
    <property type="molecule type" value="Genomic_DNA"/>
</dbReference>
<keyword evidence="4" id="KW-0378">Hydrolase</keyword>
<dbReference type="Pfam" id="PF03167">
    <property type="entry name" value="UDG"/>
    <property type="match status" value="1"/>
</dbReference>
<reference evidence="10" key="1">
    <citation type="submission" date="2021-08" db="EMBL/GenBank/DDBJ databases">
        <title>WGS assembly of Ceratopteris richardii.</title>
        <authorList>
            <person name="Marchant D.B."/>
            <person name="Chen G."/>
            <person name="Jenkins J."/>
            <person name="Shu S."/>
            <person name="Leebens-Mack J."/>
            <person name="Grimwood J."/>
            <person name="Schmutz J."/>
            <person name="Soltis P."/>
            <person name="Soltis D."/>
            <person name="Chen Z.-H."/>
        </authorList>
    </citation>
    <scope>NUCLEOTIDE SEQUENCE</scope>
    <source>
        <strain evidence="10">Whitten #5841</strain>
        <tissue evidence="10">Leaf</tissue>
    </source>
</reference>
<evidence type="ECO:0000256" key="7">
    <source>
        <dbReference type="ARBA" id="ARBA00023242"/>
    </source>
</evidence>
<dbReference type="OrthoDB" id="408702at2759"/>
<feature type="region of interest" description="Disordered" evidence="8">
    <location>
        <begin position="1"/>
        <end position="21"/>
    </location>
</feature>
<gene>
    <name evidence="10" type="ORF">KP509_07G058400</name>
</gene>
<keyword evidence="3" id="KW-0227">DNA damage</keyword>
<organism evidence="10 11">
    <name type="scientific">Ceratopteris richardii</name>
    <name type="common">Triangle waterfern</name>
    <dbReference type="NCBI Taxonomy" id="49495"/>
    <lineage>
        <taxon>Eukaryota</taxon>
        <taxon>Viridiplantae</taxon>
        <taxon>Streptophyta</taxon>
        <taxon>Embryophyta</taxon>
        <taxon>Tracheophyta</taxon>
        <taxon>Polypodiopsida</taxon>
        <taxon>Polypodiidae</taxon>
        <taxon>Polypodiales</taxon>
        <taxon>Pteridineae</taxon>
        <taxon>Pteridaceae</taxon>
        <taxon>Parkerioideae</taxon>
        <taxon>Ceratopteris</taxon>
    </lineage>
</organism>
<dbReference type="PANTHER" id="PTHR13235">
    <property type="entry name" value="SINGLE-STRAND SELECTIVE MONOFUNCTIONAL URACIL DNA GLYCOSYLASE"/>
    <property type="match status" value="1"/>
</dbReference>
<dbReference type="CDD" id="cd19374">
    <property type="entry name" value="UDG-F3_SMUG1-like"/>
    <property type="match status" value="1"/>
</dbReference>
<evidence type="ECO:0000256" key="4">
    <source>
        <dbReference type="ARBA" id="ARBA00022801"/>
    </source>
</evidence>
<dbReference type="GO" id="GO:0003677">
    <property type="term" value="F:DNA binding"/>
    <property type="evidence" value="ECO:0007669"/>
    <property type="project" value="UniProtKB-KW"/>
</dbReference>
<keyword evidence="11" id="KW-1185">Reference proteome</keyword>
<dbReference type="AlphaFoldDB" id="A0A8T2ULL5"/>
<name>A0A8T2ULL5_CERRI</name>
<feature type="domain" description="Uracil-DNA glycosylase-like" evidence="9">
    <location>
        <begin position="184"/>
        <end position="359"/>
    </location>
</feature>
<feature type="region of interest" description="Disordered" evidence="8">
    <location>
        <begin position="61"/>
        <end position="80"/>
    </location>
</feature>
<evidence type="ECO:0000256" key="3">
    <source>
        <dbReference type="ARBA" id="ARBA00022763"/>
    </source>
</evidence>
<evidence type="ECO:0000256" key="5">
    <source>
        <dbReference type="ARBA" id="ARBA00023125"/>
    </source>
</evidence>
<sequence length="376" mass="41271">MASAPNELVGAEQRHKRMKNCVPNQPGDRYCATEKQDIIQLAAGSPCPVLPELNSFSFTTRVSSEKEGNSEGVSSSMSSKKRMQLNAECEDDEALIADSLKFPQICESANPTSNSDEHIVVVRGGDGLPRFGEVIPGACDALVDVSLQLVADVDNLTFKAPVSCVYNPLVYAQNLHIQYIQKHGGRRVEALLVGMNPGPFGMAQTGVPFGDSNFVREFHGLFGKVNSPEILHPKRPVHGLDCQRSEVSGRRLWGWARDRFGCASAFFNRFWVYNYCPLVFMEPSGKNRTPDKLHPSDRAKLELACNKALIKTVSILRPAFVIGIGKYAAVKIQSCNIAGVKTGDIMHPSPANPQANKDWVKKVEGQLSELGIRFDQ</sequence>
<comment type="similarity">
    <text evidence="2">Belongs to the uracil-DNA glycosylase (UDG) superfamily. SMUG1 family.</text>
</comment>
<keyword evidence="5" id="KW-0238">DNA-binding</keyword>
<evidence type="ECO:0000256" key="8">
    <source>
        <dbReference type="SAM" id="MobiDB-lite"/>
    </source>
</evidence>
<dbReference type="Gene3D" id="3.40.470.10">
    <property type="entry name" value="Uracil-DNA glycosylase-like domain"/>
    <property type="match status" value="1"/>
</dbReference>
<keyword evidence="7" id="KW-0539">Nucleus</keyword>
<dbReference type="GO" id="GO:0000703">
    <property type="term" value="F:oxidized pyrimidine nucleobase lesion DNA N-glycosylase activity"/>
    <property type="evidence" value="ECO:0007669"/>
    <property type="project" value="TreeGrafter"/>
</dbReference>
<dbReference type="SUPFAM" id="SSF52141">
    <property type="entry name" value="Uracil-DNA glycosylase-like"/>
    <property type="match status" value="1"/>
</dbReference>
<proteinExistence type="inferred from homology"/>
<dbReference type="InterPro" id="IPR005122">
    <property type="entry name" value="Uracil-DNA_glycosylase-like"/>
</dbReference>
<dbReference type="GO" id="GO:0017065">
    <property type="term" value="F:single-strand selective uracil DNA N-glycosylase activity"/>
    <property type="evidence" value="ECO:0007669"/>
    <property type="project" value="InterPro"/>
</dbReference>
<comment type="subcellular location">
    <subcellularLocation>
        <location evidence="1">Nucleus</location>
    </subcellularLocation>
</comment>
<keyword evidence="6" id="KW-0234">DNA repair</keyword>